<dbReference type="Pfam" id="PF01381">
    <property type="entry name" value="HTH_3"/>
    <property type="match status" value="1"/>
</dbReference>
<dbReference type="CDD" id="cd00093">
    <property type="entry name" value="HTH_XRE"/>
    <property type="match status" value="1"/>
</dbReference>
<accession>A0A1V4B1Z9</accession>
<organism evidence="2 4">
    <name type="scientific">Canicola haemoglobinophilus</name>
    <dbReference type="NCBI Taxonomy" id="733"/>
    <lineage>
        <taxon>Bacteria</taxon>
        <taxon>Pseudomonadati</taxon>
        <taxon>Pseudomonadota</taxon>
        <taxon>Gammaproteobacteria</taxon>
        <taxon>Pasteurellales</taxon>
        <taxon>Pasteurellaceae</taxon>
        <taxon>Canicola</taxon>
    </lineage>
</organism>
<reference evidence="4 5" key="1">
    <citation type="submission" date="2018-06" db="EMBL/GenBank/DDBJ databases">
        <authorList>
            <consortium name="Pathogen Informatics"/>
            <person name="Doyle S."/>
        </authorList>
    </citation>
    <scope>NUCLEOTIDE SEQUENCE [LARGE SCALE GENOMIC DNA]</scope>
    <source>
        <strain evidence="2 4">NCTC1659</strain>
        <strain evidence="3 5">NCTC8540</strain>
    </source>
</reference>
<dbReference type="OrthoDB" id="6877645at2"/>
<dbReference type="PROSITE" id="PS50943">
    <property type="entry name" value="HTH_CROC1"/>
    <property type="match status" value="1"/>
</dbReference>
<evidence type="ECO:0000313" key="4">
    <source>
        <dbReference type="Proteomes" id="UP000254329"/>
    </source>
</evidence>
<dbReference type="GO" id="GO:0003677">
    <property type="term" value="F:DNA binding"/>
    <property type="evidence" value="ECO:0007669"/>
    <property type="project" value="InterPro"/>
</dbReference>
<sequence length="68" mass="7533">MNNLARAREAIGITQAKLGQEVGFSQSRIANYELNLRKPSLNDARRIVKALNDLGSNVSLDYVFPAEN</sequence>
<evidence type="ECO:0000313" key="3">
    <source>
        <dbReference type="EMBL" id="STO68962.1"/>
    </source>
</evidence>
<evidence type="ECO:0000313" key="5">
    <source>
        <dbReference type="Proteomes" id="UP000254496"/>
    </source>
</evidence>
<evidence type="ECO:0000313" key="2">
    <source>
        <dbReference type="EMBL" id="STO60098.1"/>
    </source>
</evidence>
<dbReference type="EMBL" id="UGHJ01000001">
    <property type="protein sequence ID" value="STO68962.1"/>
    <property type="molecule type" value="Genomic_DNA"/>
</dbReference>
<dbReference type="Gene3D" id="1.10.260.40">
    <property type="entry name" value="lambda repressor-like DNA-binding domains"/>
    <property type="match status" value="1"/>
</dbReference>
<dbReference type="RefSeq" id="WP_078218116.1">
    <property type="nucleotide sequence ID" value="NZ_MUXZ01000009.1"/>
</dbReference>
<dbReference type="EMBL" id="UGHF01000001">
    <property type="protein sequence ID" value="STO60098.1"/>
    <property type="molecule type" value="Genomic_DNA"/>
</dbReference>
<name>A0A1V4B1Z9_9PAST</name>
<dbReference type="SUPFAM" id="SSF47413">
    <property type="entry name" value="lambda repressor-like DNA-binding domains"/>
    <property type="match status" value="1"/>
</dbReference>
<dbReference type="STRING" id="733.B0186_04045"/>
<dbReference type="InterPro" id="IPR010982">
    <property type="entry name" value="Lambda_DNA-bd_dom_sf"/>
</dbReference>
<dbReference type="SMART" id="SM00530">
    <property type="entry name" value="HTH_XRE"/>
    <property type="match status" value="1"/>
</dbReference>
<keyword evidence="4" id="KW-1185">Reference proteome</keyword>
<proteinExistence type="predicted"/>
<dbReference type="AlphaFoldDB" id="A0A1V4B1Z9"/>
<protein>
    <submittedName>
        <fullName evidence="2">Cro repressor</fullName>
    </submittedName>
</protein>
<dbReference type="InterPro" id="IPR001387">
    <property type="entry name" value="Cro/C1-type_HTH"/>
</dbReference>
<dbReference type="Proteomes" id="UP000254496">
    <property type="component" value="Unassembled WGS sequence"/>
</dbReference>
<dbReference type="Proteomes" id="UP000254329">
    <property type="component" value="Unassembled WGS sequence"/>
</dbReference>
<feature type="domain" description="HTH cro/C1-type" evidence="1">
    <location>
        <begin position="4"/>
        <end position="63"/>
    </location>
</feature>
<gene>
    <name evidence="2" type="ORF">NCTC1659_01370</name>
    <name evidence="3" type="ORF">NCTC8540_01480</name>
</gene>
<evidence type="ECO:0000259" key="1">
    <source>
        <dbReference type="PROSITE" id="PS50943"/>
    </source>
</evidence>